<evidence type="ECO:0000256" key="1">
    <source>
        <dbReference type="ARBA" id="ARBA00022729"/>
    </source>
</evidence>
<dbReference type="AlphaFoldDB" id="A0A9W4DL65"/>
<dbReference type="GO" id="GO:0007155">
    <property type="term" value="P:cell adhesion"/>
    <property type="evidence" value="ECO:0007669"/>
    <property type="project" value="TreeGrafter"/>
</dbReference>
<evidence type="ECO:0000256" key="2">
    <source>
        <dbReference type="SAM" id="MobiDB-lite"/>
    </source>
</evidence>
<name>A0A9W4DL65_9ACTN</name>
<keyword evidence="6" id="KW-1185">Reference proteome</keyword>
<evidence type="ECO:0000313" key="5">
    <source>
        <dbReference type="EMBL" id="CAG6392005.1"/>
    </source>
</evidence>
<protein>
    <submittedName>
        <fullName evidence="5">Immunogenic protein MPT70</fullName>
    </submittedName>
</protein>
<dbReference type="PROSITE" id="PS51318">
    <property type="entry name" value="TAT"/>
    <property type="match status" value="1"/>
</dbReference>
<dbReference type="GO" id="GO:0031012">
    <property type="term" value="C:extracellular matrix"/>
    <property type="evidence" value="ECO:0007669"/>
    <property type="project" value="TreeGrafter"/>
</dbReference>
<dbReference type="GO" id="GO:0005615">
    <property type="term" value="C:extracellular space"/>
    <property type="evidence" value="ECO:0007669"/>
    <property type="project" value="TreeGrafter"/>
</dbReference>
<dbReference type="PANTHER" id="PTHR10900">
    <property type="entry name" value="PERIOSTIN-RELATED"/>
    <property type="match status" value="1"/>
</dbReference>
<dbReference type="EMBL" id="CAJSLV010000042">
    <property type="protein sequence ID" value="CAG6392005.1"/>
    <property type="molecule type" value="Genomic_DNA"/>
</dbReference>
<organism evidence="5 6">
    <name type="scientific">Actinacidiphila cocklensis</name>
    <dbReference type="NCBI Taxonomy" id="887465"/>
    <lineage>
        <taxon>Bacteria</taxon>
        <taxon>Bacillati</taxon>
        <taxon>Actinomycetota</taxon>
        <taxon>Actinomycetes</taxon>
        <taxon>Kitasatosporales</taxon>
        <taxon>Streptomycetaceae</taxon>
        <taxon>Actinacidiphila</taxon>
    </lineage>
</organism>
<feature type="chain" id="PRO_5040992356" evidence="3">
    <location>
        <begin position="32"/>
        <end position="204"/>
    </location>
</feature>
<keyword evidence="1 3" id="KW-0732">Signal</keyword>
<feature type="signal peptide" evidence="3">
    <location>
        <begin position="1"/>
        <end position="31"/>
    </location>
</feature>
<feature type="region of interest" description="Disordered" evidence="2">
    <location>
        <begin position="36"/>
        <end position="56"/>
    </location>
</feature>
<dbReference type="PROSITE" id="PS50213">
    <property type="entry name" value="FAS1"/>
    <property type="match status" value="1"/>
</dbReference>
<accession>A0A9W4DL65</accession>
<feature type="compositionally biased region" description="Low complexity" evidence="2">
    <location>
        <begin position="36"/>
        <end position="53"/>
    </location>
</feature>
<dbReference type="SMART" id="SM00554">
    <property type="entry name" value="FAS1"/>
    <property type="match status" value="1"/>
</dbReference>
<dbReference type="InterPro" id="IPR006311">
    <property type="entry name" value="TAT_signal"/>
</dbReference>
<feature type="domain" description="FAS1" evidence="4">
    <location>
        <begin position="69"/>
        <end position="200"/>
    </location>
</feature>
<reference evidence="5" key="1">
    <citation type="submission" date="2021-05" db="EMBL/GenBank/DDBJ databases">
        <authorList>
            <person name="Arsene-Ploetze F."/>
        </authorList>
    </citation>
    <scope>NUCLEOTIDE SEQUENCE</scope>
    <source>
        <strain evidence="5">DSM 42138</strain>
    </source>
</reference>
<dbReference type="InterPro" id="IPR000782">
    <property type="entry name" value="FAS1_domain"/>
</dbReference>
<dbReference type="FunFam" id="2.30.180.10:FF:000019">
    <property type="entry name" value="Cell surface lipoprotein"/>
    <property type="match status" value="1"/>
</dbReference>
<dbReference type="InterPro" id="IPR036378">
    <property type="entry name" value="FAS1_dom_sf"/>
</dbReference>
<dbReference type="PANTHER" id="PTHR10900:SF77">
    <property type="entry name" value="FI19380P1"/>
    <property type="match status" value="1"/>
</dbReference>
<evidence type="ECO:0000259" key="4">
    <source>
        <dbReference type="PROSITE" id="PS50213"/>
    </source>
</evidence>
<dbReference type="Pfam" id="PF02469">
    <property type="entry name" value="Fasciclin"/>
    <property type="match status" value="1"/>
</dbReference>
<sequence length="204" mass="20624">MTQTRISRRVAVVLTAAAVAVPLSLGGFATAATATPAPSGQDTSASPSPTTSGGTFGSGCSGSAAVMARVDVANAAATNPQLATLVVALKRAGLFDTLNSAKDATVFAPTNAAFKNLSASKLASLLSNKSQLKKVLQYHVVGDKRITPAELPNGSFKTLEGANLTTSGSGTTFKVNNTANIVCGNVKTRNATVYLIDNVLTPPS</sequence>
<dbReference type="RefSeq" id="WP_251486018.1">
    <property type="nucleotide sequence ID" value="NZ_CAJSLV010000042.1"/>
</dbReference>
<dbReference type="GO" id="GO:0050839">
    <property type="term" value="F:cell adhesion molecule binding"/>
    <property type="evidence" value="ECO:0007669"/>
    <property type="project" value="TreeGrafter"/>
</dbReference>
<dbReference type="Gene3D" id="2.30.180.10">
    <property type="entry name" value="FAS1 domain"/>
    <property type="match status" value="1"/>
</dbReference>
<dbReference type="GO" id="GO:0030198">
    <property type="term" value="P:extracellular matrix organization"/>
    <property type="evidence" value="ECO:0007669"/>
    <property type="project" value="TreeGrafter"/>
</dbReference>
<evidence type="ECO:0000313" key="6">
    <source>
        <dbReference type="Proteomes" id="UP001152519"/>
    </source>
</evidence>
<proteinExistence type="predicted"/>
<dbReference type="InterPro" id="IPR050904">
    <property type="entry name" value="Adhesion/Biosynth-related"/>
</dbReference>
<evidence type="ECO:0000256" key="3">
    <source>
        <dbReference type="SAM" id="SignalP"/>
    </source>
</evidence>
<comment type="caution">
    <text evidence="5">The sequence shown here is derived from an EMBL/GenBank/DDBJ whole genome shotgun (WGS) entry which is preliminary data.</text>
</comment>
<dbReference type="SUPFAM" id="SSF82153">
    <property type="entry name" value="FAS1 domain"/>
    <property type="match status" value="1"/>
</dbReference>
<gene>
    <name evidence="5" type="primary">mpt</name>
    <name evidence="5" type="ORF">SCOCK_140203</name>
</gene>
<dbReference type="Proteomes" id="UP001152519">
    <property type="component" value="Unassembled WGS sequence"/>
</dbReference>